<organism evidence="14 15">
    <name type="scientific">Dermatophagoides pteronyssinus</name>
    <name type="common">European house dust mite</name>
    <dbReference type="NCBI Taxonomy" id="6956"/>
    <lineage>
        <taxon>Eukaryota</taxon>
        <taxon>Metazoa</taxon>
        <taxon>Ecdysozoa</taxon>
        <taxon>Arthropoda</taxon>
        <taxon>Chelicerata</taxon>
        <taxon>Arachnida</taxon>
        <taxon>Acari</taxon>
        <taxon>Acariformes</taxon>
        <taxon>Sarcoptiformes</taxon>
        <taxon>Astigmata</taxon>
        <taxon>Psoroptidia</taxon>
        <taxon>Analgoidea</taxon>
        <taxon>Pyroglyphidae</taxon>
        <taxon>Dermatophagoidinae</taxon>
        <taxon>Dermatophagoides</taxon>
    </lineage>
</organism>
<dbReference type="SUPFAM" id="SSF52540">
    <property type="entry name" value="P-loop containing nucleoside triphosphate hydrolases"/>
    <property type="match status" value="3"/>
</dbReference>
<feature type="domain" description="ABC transporter" evidence="11">
    <location>
        <begin position="652"/>
        <end position="877"/>
    </location>
</feature>
<feature type="transmembrane region" description="Helical" evidence="10">
    <location>
        <begin position="150"/>
        <end position="167"/>
    </location>
</feature>
<evidence type="ECO:0000259" key="13">
    <source>
        <dbReference type="PROSITE" id="PS51012"/>
    </source>
</evidence>
<feature type="transmembrane region" description="Helical" evidence="10">
    <location>
        <begin position="540"/>
        <end position="565"/>
    </location>
</feature>
<evidence type="ECO:0000259" key="11">
    <source>
        <dbReference type="PROSITE" id="PS50893"/>
    </source>
</evidence>
<evidence type="ECO:0000256" key="7">
    <source>
        <dbReference type="ARBA" id="ARBA00022989"/>
    </source>
</evidence>
<feature type="transmembrane region" description="Helical" evidence="10">
    <location>
        <begin position="317"/>
        <end position="336"/>
    </location>
</feature>
<dbReference type="InterPro" id="IPR047817">
    <property type="entry name" value="ABC2_TM_bact-type"/>
</dbReference>
<dbReference type="Pfam" id="PF12698">
    <property type="entry name" value="ABC2_membrane_3"/>
    <property type="match status" value="1"/>
</dbReference>
<evidence type="ECO:0000313" key="15">
    <source>
        <dbReference type="Proteomes" id="UP000887458"/>
    </source>
</evidence>
<keyword evidence="8 10" id="KW-0472">Membrane</keyword>
<feature type="domain" description="ABC transmembrane type-1" evidence="12">
    <location>
        <begin position="990"/>
        <end position="1257"/>
    </location>
</feature>
<evidence type="ECO:0000256" key="6">
    <source>
        <dbReference type="ARBA" id="ARBA00022840"/>
    </source>
</evidence>
<feature type="transmembrane region" description="Helical" evidence="10">
    <location>
        <begin position="2125"/>
        <end position="2149"/>
    </location>
</feature>
<feature type="transmembrane region" description="Helical" evidence="10">
    <location>
        <begin position="84"/>
        <end position="105"/>
    </location>
</feature>
<dbReference type="Gene3D" id="3.40.50.300">
    <property type="entry name" value="P-loop containing nucleotide triphosphate hydrolases"/>
    <property type="match status" value="3"/>
</dbReference>
<evidence type="ECO:0000256" key="2">
    <source>
        <dbReference type="ARBA" id="ARBA00022448"/>
    </source>
</evidence>
<feature type="domain" description="ABC transporter" evidence="11">
    <location>
        <begin position="1296"/>
        <end position="1531"/>
    </location>
</feature>
<evidence type="ECO:0000313" key="14">
    <source>
        <dbReference type="EMBL" id="KAH9414446.1"/>
    </source>
</evidence>
<evidence type="ECO:0000256" key="5">
    <source>
        <dbReference type="ARBA" id="ARBA00022741"/>
    </source>
</evidence>
<feature type="transmembrane region" description="Helical" evidence="10">
    <location>
        <begin position="2204"/>
        <end position="2224"/>
    </location>
</feature>
<evidence type="ECO:0000256" key="1">
    <source>
        <dbReference type="ARBA" id="ARBA00004128"/>
    </source>
</evidence>
<feature type="transmembrane region" description="Helical" evidence="10">
    <location>
        <begin position="973"/>
        <end position="991"/>
    </location>
</feature>
<feature type="domain" description="ABC transmembrane type-2" evidence="13">
    <location>
        <begin position="2092"/>
        <end position="2320"/>
    </location>
</feature>
<dbReference type="PROSITE" id="PS51012">
    <property type="entry name" value="ABC_TM2"/>
    <property type="match status" value="1"/>
</dbReference>
<dbReference type="CDD" id="cd18595">
    <property type="entry name" value="ABC_6TM_MRP1_2_3_6_D1_like"/>
    <property type="match status" value="1"/>
</dbReference>
<keyword evidence="4" id="KW-0677">Repeat</keyword>
<evidence type="ECO:0000259" key="12">
    <source>
        <dbReference type="PROSITE" id="PS50929"/>
    </source>
</evidence>
<evidence type="ECO:0000256" key="9">
    <source>
        <dbReference type="SAM" id="MobiDB-lite"/>
    </source>
</evidence>
<dbReference type="SMART" id="SM00382">
    <property type="entry name" value="AAA"/>
    <property type="match status" value="3"/>
</dbReference>
<reference evidence="14 15" key="1">
    <citation type="journal article" date="2018" name="J. Allergy Clin. Immunol.">
        <title>High-quality assembly of Dermatophagoides pteronyssinus genome and transcriptome reveals a wide range of novel allergens.</title>
        <authorList>
            <person name="Liu X.Y."/>
            <person name="Yang K.Y."/>
            <person name="Wang M.Q."/>
            <person name="Kwok J.S."/>
            <person name="Zeng X."/>
            <person name="Yang Z."/>
            <person name="Xiao X.J."/>
            <person name="Lau C.P."/>
            <person name="Li Y."/>
            <person name="Huang Z.M."/>
            <person name="Ba J.G."/>
            <person name="Yim A.K."/>
            <person name="Ouyang C.Y."/>
            <person name="Ngai S.M."/>
            <person name="Chan T.F."/>
            <person name="Leung E.L."/>
            <person name="Liu L."/>
            <person name="Liu Z.G."/>
            <person name="Tsui S.K."/>
        </authorList>
    </citation>
    <scope>NUCLEOTIDE SEQUENCE [LARGE SCALE GENOMIC DNA]</scope>
    <source>
        <strain evidence="14">Derp</strain>
    </source>
</reference>
<dbReference type="Proteomes" id="UP000887458">
    <property type="component" value="Unassembled WGS sequence"/>
</dbReference>
<reference evidence="14 15" key="2">
    <citation type="journal article" date="2022" name="Mol. Biol. Evol.">
        <title>Comparative Genomics Reveals Insights into the Divergent Evolution of Astigmatic Mites and Household Pest Adaptations.</title>
        <authorList>
            <person name="Xiong Q."/>
            <person name="Wan A.T."/>
            <person name="Liu X."/>
            <person name="Fung C.S."/>
            <person name="Xiao X."/>
            <person name="Malainual N."/>
            <person name="Hou J."/>
            <person name="Wang L."/>
            <person name="Wang M."/>
            <person name="Yang K.Y."/>
            <person name="Cui Y."/>
            <person name="Leung E.L."/>
            <person name="Nong W."/>
            <person name="Shin S.K."/>
            <person name="Au S.W."/>
            <person name="Jeong K.Y."/>
            <person name="Chew F.T."/>
            <person name="Hui J.H."/>
            <person name="Leung T.F."/>
            <person name="Tungtrongchitr A."/>
            <person name="Zhong N."/>
            <person name="Liu Z."/>
            <person name="Tsui S.K."/>
        </authorList>
    </citation>
    <scope>NUCLEOTIDE SEQUENCE [LARGE SCALE GENOMIC DNA]</scope>
    <source>
        <strain evidence="14">Derp</strain>
    </source>
</reference>
<feature type="transmembrane region" description="Helical" evidence="10">
    <location>
        <begin position="2170"/>
        <end position="2198"/>
    </location>
</feature>
<feature type="transmembrane region" description="Helical" evidence="10">
    <location>
        <begin position="1023"/>
        <end position="1043"/>
    </location>
</feature>
<keyword evidence="15" id="KW-1185">Reference proteome</keyword>
<dbReference type="InterPro" id="IPR011527">
    <property type="entry name" value="ABC1_TM_dom"/>
</dbReference>
<dbReference type="InterPro" id="IPR013525">
    <property type="entry name" value="ABC2_TM"/>
</dbReference>
<feature type="transmembrane region" description="Helical" evidence="10">
    <location>
        <begin position="117"/>
        <end position="138"/>
    </location>
</feature>
<gene>
    <name evidence="14" type="primary">ABCC2_3</name>
    <name evidence="14" type="ORF">DERP_015255</name>
</gene>
<feature type="transmembrane region" description="Helical" evidence="10">
    <location>
        <begin position="1948"/>
        <end position="1967"/>
    </location>
</feature>
<dbReference type="PANTHER" id="PTHR24223">
    <property type="entry name" value="ATP-BINDING CASSETTE SUB-FAMILY C"/>
    <property type="match status" value="1"/>
</dbReference>
<dbReference type="PANTHER" id="PTHR24223:SF443">
    <property type="entry name" value="MULTIDRUG-RESISTANCE LIKE PROTEIN 1, ISOFORM I"/>
    <property type="match status" value="1"/>
</dbReference>
<dbReference type="CDD" id="cd03250">
    <property type="entry name" value="ABCC_MRP_domain1"/>
    <property type="match status" value="1"/>
</dbReference>
<dbReference type="Gene3D" id="1.20.1560.10">
    <property type="entry name" value="ABC transporter type 1, transmembrane domain"/>
    <property type="match status" value="2"/>
</dbReference>
<dbReference type="CDD" id="cd03244">
    <property type="entry name" value="ABCC_MRP_domain2"/>
    <property type="match status" value="1"/>
</dbReference>
<dbReference type="Pfam" id="PF00005">
    <property type="entry name" value="ABC_tran"/>
    <property type="match status" value="3"/>
</dbReference>
<dbReference type="Pfam" id="PF00664">
    <property type="entry name" value="ABC_membrane"/>
    <property type="match status" value="2"/>
</dbReference>
<dbReference type="CDD" id="cd18603">
    <property type="entry name" value="ABC_6TM_MRP1_2_3_6_D2_like"/>
    <property type="match status" value="1"/>
</dbReference>
<feature type="compositionally biased region" description="Polar residues" evidence="9">
    <location>
        <begin position="939"/>
        <end position="948"/>
    </location>
</feature>
<sequence length="2321" mass="263138">MAQDSQNSSRIFLFTKLCNDHSPFWDHDKSWYTETPTLTSCFIDTGLSWPPIILLWILTPYMLYEYLIRSRFRSKLPWNCYNCFKFLLAFTLLIVGLIHAIHVSIRSTTTSGTISNAHLLSIWLSSLSYAIFITFLHLQRQHGFINNGLNWFYLLLLVLFNTFAIITDKRIDIMLTYSYIEYALQILLFIMSSFSDHTDHIENIILSGSLDQFISTDPNHLDNEKNPIKLCPKELSSVPSKLTFWWFNSLAIKGWRRPLTSRDLWRLPIWNNCEYLFQQFNRIWKHPKFMPQDKQHQDDYLLRKKKINLWSMFTKMYWSYFLFPSLARVFTDLLQLSNSMVLKYMINFTTDPIAPLWQGIFFSFVFMLTNIVQSFSSGYQAHRMAVMSMRMRAIMVSVIYRKTLVLANHAKKNYATGEIVNLMAVDSQRFTELLPYLCFLWTAPIQIAIGLYLLYSELGPAVIGGVILMVLTIPLNSFVASKVKKIQRKQMQMKDQRLKAVSEMLNGIKVLKLYAWEPAFFAKIRNIRLRELQSIKMSGLVQTIFICFGSCSPFFVAMLTFTTYIALGGELTAAKAFVSISLFNILRIPLIVIPNMLSGLILTIVSMKRINAFLNQDETRDYVERNPMHEDAVSVKNASFSWAAHQPIDPNMENNDDNQQSKPMLTLSDITMTIPKKKLVAIVGPVGSGKSSLLQALLGEMHKHSGTINIDREQQMAYVSQQAWIQNLTLRDNILFGLPYDRRKYDRIIDACALRPDFEMLNGGDQTEIGEKGINLSGGQKQRVSIARACYSNSNLFLFDDPLSAVDSHVGKHIFDRVLSSQSGILRDHTRILVTNALYVLPLVDQVVMVKNGRIEDVGPYQSLLTSNPSFQELIQNYAAQANDDDDKDQSISIINDQSIPAAAVAIPNLVRSVSEYVECQKSSRKNTQTSIKSRHSHSTAISKTAKPNDQTKLVEAENIETGHISLSVFKKFLLALSPLWSAAIIINYVGSSASSAGSNFWLSVWTERVDHDPEESRNLTNLIIYFVFFVIFGWMSIIYGTLNASRTLHQRLLDSIIHAPMHFFDTTPLGRIMNRFSKDIDVLDNYIQFIMRLVLNNTLQVMVTLVIISIKTPIFLAFVLPFMVLYFFIQRFYVATSRQLKRIESVSRSPIFTHFSETIQGVNTIKAYDATDRFIHESNRRVDYNLRCFYPSQVANCWLQIRLEFLANCLVFFASFLATITKEGLTGSSIGLSLSYALNVTLSLNWCVRMFAEIENNVVAVERISEYTDVNPEAEWKLDSIDDSLPQDWPKDGAIHFENYATKYRPNLDLVLKGIDIQVEKGEKVGIVGRTGAGKSSLTLALFRIIESVQGSITIDNVCISKLGLHKLRSRITIIPQDPVLFCGSLRFNLDPFDEYSDEQLWKVLQLSHLKAFVQSLPEGLNHQVNEGGDNLSIGQRQLVCLARALLRRTNVLVLDEATAAVDLETDSLIQATIRQEFNHCTVLTIAHRLHTILDSDRRLESNLQNVHHLDDDQPVYNDTTFSTNTTPQVHLNADQTTSSTTTNRSNILGSIRPKLFANKFMTQWIHSNQEQKHNPRPMYAATATNVIFTYGGGKKAKNALNDITIKVPVGTIYAILGPSGCGKTTLVHSLVGLLKPKSGYVKVFGEIPGSARSLVPGPGIGYMPQEIGLFEEFTIKETLFFFGRLYRLPIETIRDRIAFLIAFLELPEQDRFVAKLSGGQKRRVSLAAALVHKPPLLVLDEPTVGIDPVLRQSIWCHLRSLSSQEGITVIITTHYIDEAQYASTVAFMRHGALLEEGNPQQLIQQFQLNNLEQVFLALCHNTNATRKNESSSFERKQYAGAAANCCSNSEKPLLLMANNNHNHKQQFDDDESKTGTEELDDDLVEQQQATTTTTMTLNNSTSMMATPSAPPPVAQRLLMKRNKILDHFARSSALLTKNFIRMWRNLPVMLFASLIPVLQCTLFFLCLGRDPFDIPVTFYNGEMHSSANRSNSLYSLEMLQQIDNHSIHLTEVASIDQGFQSVRSGQAKAFLRFGPNFTRASFEKAIDYMSMDNETLAESFVDLYLDMSSQFHAMKIKEKIYEAFHKFSRHLLAENGYNPDVADSPIRIPAPLMGNENPTVTEFMAPAFIMSLSFFASIATAALTLVLERKDGLLQRSLVSGVYPNEYILSHVITQTVVVIFQIILVLLMAFFIFHIPNRGPVFWISVLIVMQGVAGMAYGIMISAIAKEENFTLAACMGSMFPQFLLSGVVWPVDTMPQFLIYVSTIVSQAKAMDAVRFMLYRGWDPFNHWDVAVGFIISASWTVIFLFIATILFNINK</sequence>
<dbReference type="InterPro" id="IPR027417">
    <property type="entry name" value="P-loop_NTPase"/>
</dbReference>
<dbReference type="InterPro" id="IPR017871">
    <property type="entry name" value="ABC_transporter-like_CS"/>
</dbReference>
<dbReference type="PROSITE" id="PS00211">
    <property type="entry name" value="ABC_TRANSPORTER_1"/>
    <property type="match status" value="1"/>
</dbReference>
<feature type="transmembrane region" description="Helical" evidence="10">
    <location>
        <begin position="585"/>
        <end position="605"/>
    </location>
</feature>
<feature type="transmembrane region" description="Helical" evidence="10">
    <location>
        <begin position="173"/>
        <end position="191"/>
    </location>
</feature>
<keyword evidence="7 10" id="KW-1133">Transmembrane helix</keyword>
<feature type="transmembrane region" description="Helical" evidence="10">
    <location>
        <begin position="2295"/>
        <end position="2319"/>
    </location>
</feature>
<keyword evidence="5" id="KW-0547">Nucleotide-binding</keyword>
<feature type="region of interest" description="Disordered" evidence="9">
    <location>
        <begin position="925"/>
        <end position="948"/>
    </location>
</feature>
<feature type="transmembrane region" description="Helical" evidence="10">
    <location>
        <begin position="47"/>
        <end position="64"/>
    </location>
</feature>
<keyword evidence="2" id="KW-0813">Transport</keyword>
<dbReference type="EMBL" id="NJHN03000109">
    <property type="protein sequence ID" value="KAH9414446.1"/>
    <property type="molecule type" value="Genomic_DNA"/>
</dbReference>
<dbReference type="InterPro" id="IPR003593">
    <property type="entry name" value="AAA+_ATPase"/>
</dbReference>
<name>A0ABQ8IW61_DERPT</name>
<feature type="domain" description="ABC transmembrane type-1" evidence="12">
    <location>
        <begin position="326"/>
        <end position="602"/>
    </location>
</feature>
<protein>
    <submittedName>
        <fullName evidence="14">Canalicular multispecific organic anion transporter 1</fullName>
    </submittedName>
</protein>
<accession>A0ABQ8IW61</accession>
<comment type="subcellular location">
    <subcellularLocation>
        <location evidence="1">Vacuole membrane</location>
        <topology evidence="1">Multi-pass membrane protein</topology>
    </subcellularLocation>
</comment>
<comment type="caution">
    <text evidence="14">The sequence shown here is derived from an EMBL/GenBank/DDBJ whole genome shotgun (WGS) entry which is preliminary data.</text>
</comment>
<evidence type="ECO:0000256" key="4">
    <source>
        <dbReference type="ARBA" id="ARBA00022737"/>
    </source>
</evidence>
<evidence type="ECO:0000256" key="8">
    <source>
        <dbReference type="ARBA" id="ARBA00023136"/>
    </source>
</evidence>
<dbReference type="InterPro" id="IPR036640">
    <property type="entry name" value="ABC1_TM_sf"/>
</dbReference>
<dbReference type="PROSITE" id="PS50929">
    <property type="entry name" value="ABC_TM1F"/>
    <property type="match status" value="2"/>
</dbReference>
<dbReference type="InterPro" id="IPR050173">
    <property type="entry name" value="ABC_transporter_C-like"/>
</dbReference>
<keyword evidence="6" id="KW-0067">ATP-binding</keyword>
<dbReference type="SUPFAM" id="SSF90123">
    <property type="entry name" value="ABC transporter transmembrane region"/>
    <property type="match status" value="2"/>
</dbReference>
<feature type="transmembrane region" description="Helical" evidence="10">
    <location>
        <begin position="433"/>
        <end position="455"/>
    </location>
</feature>
<feature type="transmembrane region" description="Helical" evidence="10">
    <location>
        <begin position="356"/>
        <end position="381"/>
    </location>
</feature>
<evidence type="ECO:0000256" key="3">
    <source>
        <dbReference type="ARBA" id="ARBA00022692"/>
    </source>
</evidence>
<evidence type="ECO:0000256" key="10">
    <source>
        <dbReference type="SAM" id="Phobius"/>
    </source>
</evidence>
<feature type="domain" description="ABC transporter" evidence="11">
    <location>
        <begin position="1583"/>
        <end position="1817"/>
    </location>
</feature>
<dbReference type="InterPro" id="IPR003439">
    <property type="entry name" value="ABC_transporter-like_ATP-bd"/>
</dbReference>
<proteinExistence type="predicted"/>
<keyword evidence="3 10" id="KW-0812">Transmembrane</keyword>
<feature type="transmembrane region" description="Helical" evidence="10">
    <location>
        <begin position="461"/>
        <end position="481"/>
    </location>
</feature>
<dbReference type="PROSITE" id="PS50893">
    <property type="entry name" value="ABC_TRANSPORTER_2"/>
    <property type="match status" value="3"/>
</dbReference>